<feature type="compositionally biased region" description="Basic and acidic residues" evidence="15">
    <location>
        <begin position="624"/>
        <end position="637"/>
    </location>
</feature>
<dbReference type="GO" id="GO:0008270">
    <property type="term" value="F:zinc ion binding"/>
    <property type="evidence" value="ECO:0007669"/>
    <property type="project" value="UniProtKB-KW"/>
</dbReference>
<evidence type="ECO:0000256" key="15">
    <source>
        <dbReference type="SAM" id="MobiDB-lite"/>
    </source>
</evidence>
<evidence type="ECO:0000256" key="9">
    <source>
        <dbReference type="ARBA" id="ARBA00023159"/>
    </source>
</evidence>
<keyword evidence="4" id="KW-0677">Repeat</keyword>
<feature type="compositionally biased region" description="Low complexity" evidence="15">
    <location>
        <begin position="556"/>
        <end position="568"/>
    </location>
</feature>
<dbReference type="PROSITE" id="PS00028">
    <property type="entry name" value="ZINC_FINGER_C2H2_1"/>
    <property type="match status" value="1"/>
</dbReference>
<feature type="compositionally biased region" description="Basic and acidic residues" evidence="15">
    <location>
        <begin position="524"/>
        <end position="555"/>
    </location>
</feature>
<sequence length="971" mass="105207">MSEHQDTTTSPSTAPAPLPATTAQEQPPAVQTVAQPTSSAASTASVTATAAAATAAVASPPISNGNASRPPEELSCLWQGCSEKCPTPEALYVSPSPFVSISTSLTPSRNTSANAMSVARAPTTSTLTCQWGSCRTTTVKRDHITSHIRVHVPLKPHKCDFCGKAFKRPQDLKKHVKTHADDSVLVRSPEPGARNPDMMFGGGPAKGYAAAATHYFEPTLNPVPSQGYAHGAPQYYQSHPPPQPSGPSYGNVYYTLSQAPETGHASYEHKKRGYDALNEFFGDLKRRQFDPNSYAAIGQRLLGLQNLSLPILAGSPLPEYQVMPAPVPVAAGGYGPGGHPAPAYHLPPMSNVRTKNDLINIDQILQQMQETIYESDDHVAAAGVAQPGAHYVHGGMSYRTTNSPPTQLPPTHATAPATTSAAPVMTAATAHSPSTGTPALTPPSSAQSYTSGRSPISLPSAARVSPPHHDGGSTMYPRLPSATMADSITASYPTASSAAPPSTLGGIYDHEDRRRYTGGTLQRARPEERRLSDAMDLSQDTKGDGDRTPTAKSRDNSSSSSPGRISASLIDPALSGSPSETEATMRTAQAAAEVAERSDVQWVEKVRLIEYLRNYIASRLERGEYEGDSDRQSEPRSRAASPDGHMEGVESEARPAAEEKAPVKTESGGDAVMYPTLRGLEDDGDSKMPTLTPYDDLGYMTTDFNINRKPDVYAPCPSDASGGFFCTNFRRPRPVRFPSLGLIVKYGGDITVTEAKTQIMLYTQLKGKVPIPEVFGWTEDGGQIFIYMALIDGETLEQRWAALNEEERVAVCRQLNGMVKAWRALEKRDQTLYVGGLDNQPLNDIFLYDHRDLAGPFHGADAVRQFQMGCDIDIDRPVSVAFTHTDLVPSNILLSPESNPDVAAVIDWGQAGWYPGYWEYCKARRVRPNPEYFDDELDEEWNLKYLPLILEPVDEETVYYPWLWFVLSKGI</sequence>
<evidence type="ECO:0000256" key="3">
    <source>
        <dbReference type="ARBA" id="ARBA00022723"/>
    </source>
</evidence>
<evidence type="ECO:0000256" key="11">
    <source>
        <dbReference type="ARBA" id="ARBA00023242"/>
    </source>
</evidence>
<dbReference type="GO" id="GO:0045944">
    <property type="term" value="P:positive regulation of transcription by RNA polymerase II"/>
    <property type="evidence" value="ECO:0007669"/>
    <property type="project" value="TreeGrafter"/>
</dbReference>
<dbReference type="RefSeq" id="XP_001213918.1">
    <property type="nucleotide sequence ID" value="XM_001213918.1"/>
</dbReference>
<reference evidence="18" key="1">
    <citation type="submission" date="2005-09" db="EMBL/GenBank/DDBJ databases">
        <title>Annotation of the Aspergillus terreus NIH2624 genome.</title>
        <authorList>
            <person name="Birren B.W."/>
            <person name="Lander E.S."/>
            <person name="Galagan J.E."/>
            <person name="Nusbaum C."/>
            <person name="Devon K."/>
            <person name="Henn M."/>
            <person name="Ma L.-J."/>
            <person name="Jaffe D.B."/>
            <person name="Butler J."/>
            <person name="Alvarez P."/>
            <person name="Gnerre S."/>
            <person name="Grabherr M."/>
            <person name="Kleber M."/>
            <person name="Mauceli E.W."/>
            <person name="Brockman W."/>
            <person name="Rounsley S."/>
            <person name="Young S.K."/>
            <person name="LaButti K."/>
            <person name="Pushparaj V."/>
            <person name="DeCaprio D."/>
            <person name="Crawford M."/>
            <person name="Koehrsen M."/>
            <person name="Engels R."/>
            <person name="Montgomery P."/>
            <person name="Pearson M."/>
            <person name="Howarth C."/>
            <person name="Larson L."/>
            <person name="Luoma S."/>
            <person name="White J."/>
            <person name="Alvarado L."/>
            <person name="Kodira C.D."/>
            <person name="Zeng Q."/>
            <person name="Oleary S."/>
            <person name="Yandava C."/>
            <person name="Denning D.W."/>
            <person name="Nierman W.C."/>
            <person name="Milne T."/>
            <person name="Madden K."/>
        </authorList>
    </citation>
    <scope>NUCLEOTIDE SEQUENCE [LARGE SCALE GENOMIC DNA]</scope>
    <source>
        <strain evidence="18">NIH 2624 / FGSC A1156</strain>
    </source>
</reference>
<dbReference type="OrthoDB" id="6155966at2759"/>
<feature type="region of interest" description="Disordered" evidence="15">
    <location>
        <begin position="624"/>
        <end position="673"/>
    </location>
</feature>
<dbReference type="InterPro" id="IPR050806">
    <property type="entry name" value="pacC/RIM101"/>
</dbReference>
<evidence type="ECO:0000256" key="1">
    <source>
        <dbReference type="ARBA" id="ARBA00004123"/>
    </source>
</evidence>
<feature type="compositionally biased region" description="Low complexity" evidence="15">
    <location>
        <begin position="7"/>
        <end position="29"/>
    </location>
</feature>
<dbReference type="Gene3D" id="3.30.160.60">
    <property type="entry name" value="Classic Zinc Finger"/>
    <property type="match status" value="1"/>
</dbReference>
<keyword evidence="11" id="KW-0539">Nucleus</keyword>
<keyword evidence="2" id="KW-0678">Repressor</keyword>
<dbReference type="OMA" id="SHHYTHT"/>
<dbReference type="CDD" id="cd05120">
    <property type="entry name" value="APH_ChoK_like"/>
    <property type="match status" value="1"/>
</dbReference>
<evidence type="ECO:0000256" key="2">
    <source>
        <dbReference type="ARBA" id="ARBA00022491"/>
    </source>
</evidence>
<dbReference type="EMBL" id="CH476599">
    <property type="protein sequence ID" value="EAU35187.1"/>
    <property type="molecule type" value="Genomic_DNA"/>
</dbReference>
<keyword evidence="3" id="KW-0479">Metal-binding</keyword>
<feature type="compositionally biased region" description="Low complexity" evidence="15">
    <location>
        <begin position="492"/>
        <end position="503"/>
    </location>
</feature>
<feature type="region of interest" description="Disordered" evidence="15">
    <location>
        <begin position="492"/>
        <end position="597"/>
    </location>
</feature>
<accession>Q0CNJ4</accession>
<organism evidence="17 18">
    <name type="scientific">Aspergillus terreus (strain NIH 2624 / FGSC A1156)</name>
    <dbReference type="NCBI Taxonomy" id="341663"/>
    <lineage>
        <taxon>Eukaryota</taxon>
        <taxon>Fungi</taxon>
        <taxon>Dikarya</taxon>
        <taxon>Ascomycota</taxon>
        <taxon>Pezizomycotina</taxon>
        <taxon>Eurotiomycetes</taxon>
        <taxon>Eurotiomycetidae</taxon>
        <taxon>Eurotiales</taxon>
        <taxon>Aspergillaceae</taxon>
        <taxon>Aspergillus</taxon>
        <taxon>Aspergillus subgen. Circumdati</taxon>
    </lineage>
</organism>
<keyword evidence="9" id="KW-0010">Activator</keyword>
<dbReference type="GeneID" id="4320166"/>
<dbReference type="GO" id="GO:0003677">
    <property type="term" value="F:DNA binding"/>
    <property type="evidence" value="ECO:0007669"/>
    <property type="project" value="UniProtKB-KW"/>
</dbReference>
<dbReference type="PANTHER" id="PTHR47257:SF1">
    <property type="entry name" value="PH-RESPONSE TRANSCRIPTION FACTOR PACC_RIM101"/>
    <property type="match status" value="1"/>
</dbReference>
<comment type="subcellular location">
    <subcellularLocation>
        <location evidence="1">Nucleus</location>
    </subcellularLocation>
</comment>
<gene>
    <name evidence="17" type="ORF">ATEG_04740</name>
</gene>
<feature type="compositionally biased region" description="Basic and acidic residues" evidence="15">
    <location>
        <begin position="644"/>
        <end position="663"/>
    </location>
</feature>
<dbReference type="InterPro" id="IPR013087">
    <property type="entry name" value="Znf_C2H2_type"/>
</dbReference>
<evidence type="ECO:0000256" key="10">
    <source>
        <dbReference type="ARBA" id="ARBA00023163"/>
    </source>
</evidence>
<evidence type="ECO:0000256" key="5">
    <source>
        <dbReference type="ARBA" id="ARBA00022771"/>
    </source>
</evidence>
<dbReference type="SMART" id="SM00355">
    <property type="entry name" value="ZnF_C2H2"/>
    <property type="match status" value="2"/>
</dbReference>
<dbReference type="PROSITE" id="PS50157">
    <property type="entry name" value="ZINC_FINGER_C2H2_2"/>
    <property type="match status" value="2"/>
</dbReference>
<dbReference type="Pfam" id="PF01636">
    <property type="entry name" value="APH"/>
    <property type="match status" value="1"/>
</dbReference>
<keyword evidence="10" id="KW-0804">Transcription</keyword>
<evidence type="ECO:0000313" key="18">
    <source>
        <dbReference type="Proteomes" id="UP000007963"/>
    </source>
</evidence>
<dbReference type="PANTHER" id="PTHR47257">
    <property type="entry name" value="PH-RESPONSE TRANSCRIPTION FACTOR PACC/RIM101"/>
    <property type="match status" value="1"/>
</dbReference>
<dbReference type="HOGENOM" id="CLU_012842_1_0_1"/>
<feature type="region of interest" description="Disordered" evidence="15">
    <location>
        <begin position="1"/>
        <end position="45"/>
    </location>
</feature>
<evidence type="ECO:0000259" key="16">
    <source>
        <dbReference type="PROSITE" id="PS50157"/>
    </source>
</evidence>
<keyword evidence="8" id="KW-0238">DNA-binding</keyword>
<dbReference type="InterPro" id="IPR011009">
    <property type="entry name" value="Kinase-like_dom_sf"/>
</dbReference>
<evidence type="ECO:0000256" key="8">
    <source>
        <dbReference type="ARBA" id="ARBA00023125"/>
    </source>
</evidence>
<feature type="domain" description="C2H2-type" evidence="16">
    <location>
        <begin position="127"/>
        <end position="156"/>
    </location>
</feature>
<proteinExistence type="inferred from homology"/>
<evidence type="ECO:0000256" key="14">
    <source>
        <dbReference type="PROSITE-ProRule" id="PRU00042"/>
    </source>
</evidence>
<dbReference type="Proteomes" id="UP000007963">
    <property type="component" value="Unassembled WGS sequence"/>
</dbReference>
<feature type="compositionally biased region" description="Polar residues" evidence="15">
    <location>
        <begin position="431"/>
        <end position="454"/>
    </location>
</feature>
<dbReference type="AlphaFoldDB" id="Q0CNJ4"/>
<feature type="compositionally biased region" description="Low complexity" evidence="15">
    <location>
        <begin position="409"/>
        <end position="430"/>
    </location>
</feature>
<dbReference type="STRING" id="341663.Q0CNJ4"/>
<comment type="similarity">
    <text evidence="12">Belongs to the pacC/RIM101 family.</text>
</comment>
<dbReference type="FunFam" id="3.30.160.60:FF:000993">
    <property type="entry name" value="pH-response transcription factor pacC/RIM101"/>
    <property type="match status" value="1"/>
</dbReference>
<dbReference type="InterPro" id="IPR036236">
    <property type="entry name" value="Znf_C2H2_sf"/>
</dbReference>
<evidence type="ECO:0000256" key="4">
    <source>
        <dbReference type="ARBA" id="ARBA00022737"/>
    </source>
</evidence>
<dbReference type="SUPFAM" id="SSF56112">
    <property type="entry name" value="Protein kinase-like (PK-like)"/>
    <property type="match status" value="1"/>
</dbReference>
<dbReference type="InterPro" id="IPR002575">
    <property type="entry name" value="Aminoglycoside_PTrfase"/>
</dbReference>
<evidence type="ECO:0000313" key="17">
    <source>
        <dbReference type="EMBL" id="EAU35187.1"/>
    </source>
</evidence>
<dbReference type="eggNOG" id="KOG1721">
    <property type="taxonomic scope" value="Eukaryota"/>
</dbReference>
<feature type="compositionally biased region" description="Polar residues" evidence="15">
    <location>
        <begin position="576"/>
        <end position="587"/>
    </location>
</feature>
<evidence type="ECO:0000256" key="12">
    <source>
        <dbReference type="ARBA" id="ARBA00038089"/>
    </source>
</evidence>
<feature type="region of interest" description="Disordered" evidence="15">
    <location>
        <begin position="395"/>
        <end position="479"/>
    </location>
</feature>
<dbReference type="GO" id="GO:0005634">
    <property type="term" value="C:nucleus"/>
    <property type="evidence" value="ECO:0007669"/>
    <property type="project" value="UniProtKB-SubCell"/>
</dbReference>
<keyword evidence="5 14" id="KW-0863">Zinc-finger</keyword>
<name>Q0CNJ4_ASPTN</name>
<keyword evidence="6" id="KW-0862">Zinc</keyword>
<dbReference type="SUPFAM" id="SSF57667">
    <property type="entry name" value="beta-beta-alpha zinc fingers"/>
    <property type="match status" value="1"/>
</dbReference>
<evidence type="ECO:0000256" key="6">
    <source>
        <dbReference type="ARBA" id="ARBA00022833"/>
    </source>
</evidence>
<evidence type="ECO:0000256" key="7">
    <source>
        <dbReference type="ARBA" id="ARBA00023015"/>
    </source>
</evidence>
<feature type="domain" description="C2H2-type" evidence="16">
    <location>
        <begin position="157"/>
        <end position="184"/>
    </location>
</feature>
<dbReference type="VEuPathDB" id="FungiDB:ATEG_04740"/>
<keyword evidence="7" id="KW-0805">Transcription regulation</keyword>
<evidence type="ECO:0000256" key="13">
    <source>
        <dbReference type="ARBA" id="ARBA00039490"/>
    </source>
</evidence>
<protein>
    <recommendedName>
        <fullName evidence="13">pH-response transcription factor pacC/RIM101</fullName>
    </recommendedName>
</protein>